<evidence type="ECO:0000313" key="2">
    <source>
        <dbReference type="EMBL" id="MEW9502018.1"/>
    </source>
</evidence>
<keyword evidence="1" id="KW-0472">Membrane</keyword>
<dbReference type="RefSeq" id="WP_367779502.1">
    <property type="nucleotide sequence ID" value="NZ_JBFMIA010000006.1"/>
</dbReference>
<dbReference type="Proteomes" id="UP001556040">
    <property type="component" value="Unassembled WGS sequence"/>
</dbReference>
<evidence type="ECO:0000313" key="3">
    <source>
        <dbReference type="Proteomes" id="UP001556040"/>
    </source>
</evidence>
<name>A0ABV3Q4I5_9BACL</name>
<feature type="transmembrane region" description="Helical" evidence="1">
    <location>
        <begin position="20"/>
        <end position="43"/>
    </location>
</feature>
<protein>
    <submittedName>
        <fullName evidence="2">Uncharacterized protein</fullName>
    </submittedName>
</protein>
<keyword evidence="1" id="KW-0812">Transmembrane</keyword>
<comment type="caution">
    <text evidence="2">The sequence shown here is derived from an EMBL/GenBank/DDBJ whole genome shotgun (WGS) entry which is preliminary data.</text>
</comment>
<keyword evidence="3" id="KW-1185">Reference proteome</keyword>
<reference evidence="2 3" key="1">
    <citation type="journal article" date="1979" name="Int. J. Syst. Evol. Microbiol.">
        <title>Bacillus globisporus subsp. marinus subsp. nov.</title>
        <authorList>
            <person name="Liu H."/>
        </authorList>
    </citation>
    <scope>NUCLEOTIDE SEQUENCE [LARGE SCALE GENOMIC DNA]</scope>
    <source>
        <strain evidence="2 3">DSM 1297</strain>
    </source>
</reference>
<gene>
    <name evidence="2" type="ORF">AB1471_09415</name>
</gene>
<evidence type="ECO:0000256" key="1">
    <source>
        <dbReference type="SAM" id="Phobius"/>
    </source>
</evidence>
<accession>A0ABV3Q4I5</accession>
<proteinExistence type="predicted"/>
<organism evidence="2 3">
    <name type="scientific">Jeotgalibacillus marinus</name>
    <dbReference type="NCBI Taxonomy" id="86667"/>
    <lineage>
        <taxon>Bacteria</taxon>
        <taxon>Bacillati</taxon>
        <taxon>Bacillota</taxon>
        <taxon>Bacilli</taxon>
        <taxon>Bacillales</taxon>
        <taxon>Caryophanaceae</taxon>
        <taxon>Jeotgalibacillus</taxon>
    </lineage>
</organism>
<keyword evidence="1" id="KW-1133">Transmembrane helix</keyword>
<dbReference type="EMBL" id="JBFMIA010000006">
    <property type="protein sequence ID" value="MEW9502018.1"/>
    <property type="molecule type" value="Genomic_DNA"/>
</dbReference>
<sequence length="44" mass="4625">MSDNQSSMKECTEHLSTTIIVAAIAGSSVVGGLFLVTLLIQFIV</sequence>